<sequence length="170" mass="17451">MTNPPRNPYDGRPASTPTPAPTPAARRRPAVATAAGVYSMLIGGVMACYAVYTGIKTFESGFGPLICLVLLLFGLSIARNAYRLLAADADGAERLTMQLGIIAALSGVAIGSMIAQADFSTDTAQAQLAGFISGLILSVVAIVLCSQQGTKAYVEGGGRFSGRGRPGRIG</sequence>
<evidence type="ECO:0000256" key="2">
    <source>
        <dbReference type="SAM" id="Phobius"/>
    </source>
</evidence>
<evidence type="ECO:0000256" key="1">
    <source>
        <dbReference type="SAM" id="MobiDB-lite"/>
    </source>
</evidence>
<keyword evidence="2" id="KW-0472">Membrane</keyword>
<protein>
    <submittedName>
        <fullName evidence="3">Uncharacterized protein</fullName>
    </submittedName>
</protein>
<evidence type="ECO:0000313" key="4">
    <source>
        <dbReference type="Proteomes" id="UP000829992"/>
    </source>
</evidence>
<keyword evidence="4" id="KW-1185">Reference proteome</keyword>
<gene>
    <name evidence="3" type="ORF">M4V62_43005</name>
</gene>
<proteinExistence type="predicted"/>
<keyword evidence="2" id="KW-1133">Transmembrane helix</keyword>
<feature type="transmembrane region" description="Helical" evidence="2">
    <location>
        <begin position="61"/>
        <end position="82"/>
    </location>
</feature>
<dbReference type="Proteomes" id="UP000829992">
    <property type="component" value="Chromosome"/>
</dbReference>
<dbReference type="RefSeq" id="WP_249592631.1">
    <property type="nucleotide sequence ID" value="NZ_CP097289.1"/>
</dbReference>
<keyword evidence="2" id="KW-0812">Transmembrane</keyword>
<reference evidence="3 4" key="1">
    <citation type="submission" date="2022-05" db="EMBL/GenBank/DDBJ databases">
        <authorList>
            <person name="Zhou X."/>
            <person name="Li K."/>
            <person name="Man Y."/>
        </authorList>
    </citation>
    <scope>NUCLEOTIDE SEQUENCE [LARGE SCALE GENOMIC DNA]</scope>
    <source>
        <strain evidence="3 4">MS405</strain>
    </source>
</reference>
<dbReference type="EMBL" id="CP097289">
    <property type="protein sequence ID" value="UQT61301.1"/>
    <property type="molecule type" value="Genomic_DNA"/>
</dbReference>
<feature type="transmembrane region" description="Helical" evidence="2">
    <location>
        <begin position="35"/>
        <end position="55"/>
    </location>
</feature>
<organism evidence="3 4">
    <name type="scientific">Streptomyces durmitorensis</name>
    <dbReference type="NCBI Taxonomy" id="319947"/>
    <lineage>
        <taxon>Bacteria</taxon>
        <taxon>Bacillati</taxon>
        <taxon>Actinomycetota</taxon>
        <taxon>Actinomycetes</taxon>
        <taxon>Kitasatosporales</taxon>
        <taxon>Streptomycetaceae</taxon>
        <taxon>Streptomyces</taxon>
    </lineage>
</organism>
<feature type="transmembrane region" description="Helical" evidence="2">
    <location>
        <begin position="126"/>
        <end position="145"/>
    </location>
</feature>
<accession>A0ABY4Q6F0</accession>
<name>A0ABY4Q6F0_9ACTN</name>
<evidence type="ECO:0000313" key="3">
    <source>
        <dbReference type="EMBL" id="UQT61301.1"/>
    </source>
</evidence>
<feature type="transmembrane region" description="Helical" evidence="2">
    <location>
        <begin position="94"/>
        <end position="114"/>
    </location>
</feature>
<feature type="region of interest" description="Disordered" evidence="1">
    <location>
        <begin position="1"/>
        <end position="27"/>
    </location>
</feature>